<dbReference type="EMBL" id="FOPM01000009">
    <property type="protein sequence ID" value="SFG73932.1"/>
    <property type="molecule type" value="Genomic_DNA"/>
</dbReference>
<proteinExistence type="predicted"/>
<dbReference type="Proteomes" id="UP000199229">
    <property type="component" value="Unassembled WGS sequence"/>
</dbReference>
<protein>
    <submittedName>
        <fullName evidence="1">Uncharacterized protein</fullName>
    </submittedName>
</protein>
<evidence type="ECO:0000313" key="1">
    <source>
        <dbReference type="EMBL" id="SFG73932.1"/>
    </source>
</evidence>
<name>A0A1I2U9Y7_9HYPH</name>
<sequence length="93" mass="10334">MGPMRVDGSFAHHPDCSMPHRLARAALLSLIVGVPITVSSAEAGRAQSWEYRNKQHKFSCRPPLKFAAGACVARCPGGFQDNGRYCRFRSMRR</sequence>
<dbReference type="AlphaFoldDB" id="A0A1I2U9Y7"/>
<reference evidence="2" key="1">
    <citation type="submission" date="2016-10" db="EMBL/GenBank/DDBJ databases">
        <authorList>
            <person name="Varghese N."/>
            <person name="Submissions S."/>
        </authorList>
    </citation>
    <scope>NUCLEOTIDE SEQUENCE [LARGE SCALE GENOMIC DNA]</scope>
    <source>
        <strain evidence="2">Gh-105</strain>
    </source>
</reference>
<accession>A0A1I2U9Y7</accession>
<dbReference type="STRING" id="582675.SAMN05192565_109117"/>
<evidence type="ECO:0000313" key="2">
    <source>
        <dbReference type="Proteomes" id="UP000199229"/>
    </source>
</evidence>
<gene>
    <name evidence="1" type="ORF">SAMN05192565_109117</name>
</gene>
<keyword evidence="2" id="KW-1185">Reference proteome</keyword>
<organism evidence="1 2">
    <name type="scientific">Methylobacterium gossipiicola</name>
    <dbReference type="NCBI Taxonomy" id="582675"/>
    <lineage>
        <taxon>Bacteria</taxon>
        <taxon>Pseudomonadati</taxon>
        <taxon>Pseudomonadota</taxon>
        <taxon>Alphaproteobacteria</taxon>
        <taxon>Hyphomicrobiales</taxon>
        <taxon>Methylobacteriaceae</taxon>
        <taxon>Methylobacterium</taxon>
    </lineage>
</organism>